<gene>
    <name evidence="1" type="ORF">CYJ34_02535</name>
</gene>
<dbReference type="Proteomes" id="UP000234335">
    <property type="component" value="Unassembled WGS sequence"/>
</dbReference>
<keyword evidence="2" id="KW-1185">Reference proteome</keyword>
<reference evidence="1 2" key="1">
    <citation type="submission" date="2017-12" db="EMBL/GenBank/DDBJ databases">
        <title>Phylogenetic diversity of female urinary microbiome.</title>
        <authorList>
            <person name="Thomas-White K."/>
            <person name="Wolfe A.J."/>
        </authorList>
    </citation>
    <scope>NUCLEOTIDE SEQUENCE [LARGE SCALE GENOMIC DNA]</scope>
    <source>
        <strain evidence="1 2">UMB0119</strain>
    </source>
</reference>
<dbReference type="AlphaFoldDB" id="A0A2I1MBU5"/>
<protein>
    <submittedName>
        <fullName evidence="1">Uncharacterized protein</fullName>
    </submittedName>
</protein>
<accession>A0A2I1MBU5</accession>
<dbReference type="EMBL" id="PKGS01000001">
    <property type="protein sequence ID" value="PKZ17605.1"/>
    <property type="molecule type" value="Genomic_DNA"/>
</dbReference>
<comment type="caution">
    <text evidence="1">The sequence shown here is derived from an EMBL/GenBank/DDBJ whole genome shotgun (WGS) entry which is preliminary data.</text>
</comment>
<proteinExistence type="predicted"/>
<sequence>MNNSLSILKDKLLKIVSSILLIGFIFQFSNPLISQAKAIDEIEKCTNEYSQIENLSMDDLSDYVYRVILSEKEIYDKNLVDNQSEMALVYRNNGIDVGQIEDKANDSLSVSTRSITINGSCVWAVTKALAKIGLIAAGGYAIGKLTTIAETLGSLKDAAYLIALAIKDRNLKSYLQGVGISNSDKIDIIIGAATQIALSVTGVGEVKKNCWN</sequence>
<evidence type="ECO:0000313" key="2">
    <source>
        <dbReference type="Proteomes" id="UP000234335"/>
    </source>
</evidence>
<name>A0A2I1MBU5_9FIRM</name>
<dbReference type="RefSeq" id="WP_101539764.1">
    <property type="nucleotide sequence ID" value="NZ_PKGS01000001.1"/>
</dbReference>
<organism evidence="1 2">
    <name type="scientific">Anaerococcus octavius</name>
    <dbReference type="NCBI Taxonomy" id="54007"/>
    <lineage>
        <taxon>Bacteria</taxon>
        <taxon>Bacillati</taxon>
        <taxon>Bacillota</taxon>
        <taxon>Tissierellia</taxon>
        <taxon>Tissierellales</taxon>
        <taxon>Peptoniphilaceae</taxon>
        <taxon>Anaerococcus</taxon>
    </lineage>
</organism>
<evidence type="ECO:0000313" key="1">
    <source>
        <dbReference type="EMBL" id="PKZ17605.1"/>
    </source>
</evidence>